<sequence length="293" mass="31043">MSAVPIDITNAPVQARQVSAWQVFRRNKSAVTGLVILLIIVLATIFGPMLYRVSPFAVVGPTHLAPGASGAPLLGTDKLGRDIFAGILNGGRVTLLVGAAAAALSAVIGLVVGGLSGFYGGFADSALMRFTEFFQVLPALLLALVVVSLFGPNFLTITISIGIVTWPGTARLIRAEFLRIRQLEYVKAAKSIGARDLRIMLRLVLPNALPPALVYTTLIIGISMLLEAGLSFIGATNPNTLSWGLMLGDNRDQILVAWWPVVFPGLAIFFSVLSVSLIGDGLNDALNPKGRDR</sequence>
<evidence type="ECO:0000256" key="2">
    <source>
        <dbReference type="ARBA" id="ARBA00022448"/>
    </source>
</evidence>
<keyword evidence="4 7" id="KW-0812">Transmembrane</keyword>
<evidence type="ECO:0000313" key="10">
    <source>
        <dbReference type="Proteomes" id="UP000237752"/>
    </source>
</evidence>
<evidence type="ECO:0000313" key="9">
    <source>
        <dbReference type="EMBL" id="PRZ41467.1"/>
    </source>
</evidence>
<dbReference type="InterPro" id="IPR025966">
    <property type="entry name" value="OppC_N"/>
</dbReference>
<dbReference type="GO" id="GO:0005886">
    <property type="term" value="C:plasma membrane"/>
    <property type="evidence" value="ECO:0007669"/>
    <property type="project" value="UniProtKB-SubCell"/>
</dbReference>
<dbReference type="AlphaFoldDB" id="A0A2T0ZZ05"/>
<evidence type="ECO:0000256" key="5">
    <source>
        <dbReference type="ARBA" id="ARBA00022989"/>
    </source>
</evidence>
<dbReference type="OrthoDB" id="9812701at2"/>
<keyword evidence="10" id="KW-1185">Reference proteome</keyword>
<evidence type="ECO:0000256" key="4">
    <source>
        <dbReference type="ARBA" id="ARBA00022692"/>
    </source>
</evidence>
<evidence type="ECO:0000256" key="1">
    <source>
        <dbReference type="ARBA" id="ARBA00004651"/>
    </source>
</evidence>
<evidence type="ECO:0000259" key="8">
    <source>
        <dbReference type="PROSITE" id="PS50928"/>
    </source>
</evidence>
<dbReference type="Pfam" id="PF12911">
    <property type="entry name" value="OppC_N"/>
    <property type="match status" value="1"/>
</dbReference>
<name>A0A2T0ZZ05_9ACTN</name>
<organism evidence="9 10">
    <name type="scientific">Antricoccus suffuscus</name>
    <dbReference type="NCBI Taxonomy" id="1629062"/>
    <lineage>
        <taxon>Bacteria</taxon>
        <taxon>Bacillati</taxon>
        <taxon>Actinomycetota</taxon>
        <taxon>Actinomycetes</taxon>
        <taxon>Geodermatophilales</taxon>
        <taxon>Antricoccaceae</taxon>
        <taxon>Antricoccus</taxon>
    </lineage>
</organism>
<keyword evidence="6 7" id="KW-0472">Membrane</keyword>
<evidence type="ECO:0000256" key="7">
    <source>
        <dbReference type="RuleBase" id="RU363032"/>
    </source>
</evidence>
<feature type="transmembrane region" description="Helical" evidence="7">
    <location>
        <begin position="255"/>
        <end position="279"/>
    </location>
</feature>
<dbReference type="Proteomes" id="UP000237752">
    <property type="component" value="Unassembled WGS sequence"/>
</dbReference>
<dbReference type="PROSITE" id="PS50928">
    <property type="entry name" value="ABC_TM1"/>
    <property type="match status" value="1"/>
</dbReference>
<dbReference type="EMBL" id="PVUE01000009">
    <property type="protein sequence ID" value="PRZ41467.1"/>
    <property type="molecule type" value="Genomic_DNA"/>
</dbReference>
<dbReference type="GO" id="GO:0055085">
    <property type="term" value="P:transmembrane transport"/>
    <property type="evidence" value="ECO:0007669"/>
    <property type="project" value="InterPro"/>
</dbReference>
<dbReference type="InterPro" id="IPR035906">
    <property type="entry name" value="MetI-like_sf"/>
</dbReference>
<feature type="transmembrane region" description="Helical" evidence="7">
    <location>
        <begin position="212"/>
        <end position="235"/>
    </location>
</feature>
<dbReference type="PANTHER" id="PTHR43386">
    <property type="entry name" value="OLIGOPEPTIDE TRANSPORT SYSTEM PERMEASE PROTEIN APPC"/>
    <property type="match status" value="1"/>
</dbReference>
<feature type="transmembrane region" description="Helical" evidence="7">
    <location>
        <begin position="95"/>
        <end position="119"/>
    </location>
</feature>
<protein>
    <submittedName>
        <fullName evidence="9">Peptide/nickel transport system permease protein</fullName>
    </submittedName>
</protein>
<dbReference type="InterPro" id="IPR000515">
    <property type="entry name" value="MetI-like"/>
</dbReference>
<keyword evidence="3" id="KW-1003">Cell membrane</keyword>
<dbReference type="RefSeq" id="WP_106349230.1">
    <property type="nucleotide sequence ID" value="NZ_PVUE01000009.1"/>
</dbReference>
<reference evidence="9 10" key="1">
    <citation type="submission" date="2018-03" db="EMBL/GenBank/DDBJ databases">
        <title>Genomic Encyclopedia of Archaeal and Bacterial Type Strains, Phase II (KMG-II): from individual species to whole genera.</title>
        <authorList>
            <person name="Goeker M."/>
        </authorList>
    </citation>
    <scope>NUCLEOTIDE SEQUENCE [LARGE SCALE GENOMIC DNA]</scope>
    <source>
        <strain evidence="9 10">DSM 100065</strain>
    </source>
</reference>
<feature type="transmembrane region" description="Helical" evidence="7">
    <location>
        <begin position="139"/>
        <end position="164"/>
    </location>
</feature>
<accession>A0A2T0ZZ05</accession>
<keyword evidence="5 7" id="KW-1133">Transmembrane helix</keyword>
<feature type="domain" description="ABC transmembrane type-1" evidence="8">
    <location>
        <begin position="91"/>
        <end position="279"/>
    </location>
</feature>
<dbReference type="PANTHER" id="PTHR43386:SF1">
    <property type="entry name" value="D,D-DIPEPTIDE TRANSPORT SYSTEM PERMEASE PROTEIN DDPC-RELATED"/>
    <property type="match status" value="1"/>
</dbReference>
<dbReference type="SUPFAM" id="SSF161098">
    <property type="entry name" value="MetI-like"/>
    <property type="match status" value="1"/>
</dbReference>
<proteinExistence type="inferred from homology"/>
<keyword evidence="2 7" id="KW-0813">Transport</keyword>
<comment type="caution">
    <text evidence="9">The sequence shown here is derived from an EMBL/GenBank/DDBJ whole genome shotgun (WGS) entry which is preliminary data.</text>
</comment>
<gene>
    <name evidence="9" type="ORF">CLV47_10914</name>
</gene>
<dbReference type="CDD" id="cd06261">
    <property type="entry name" value="TM_PBP2"/>
    <property type="match status" value="1"/>
</dbReference>
<evidence type="ECO:0000256" key="3">
    <source>
        <dbReference type="ARBA" id="ARBA00022475"/>
    </source>
</evidence>
<dbReference type="Gene3D" id="1.10.3720.10">
    <property type="entry name" value="MetI-like"/>
    <property type="match status" value="1"/>
</dbReference>
<evidence type="ECO:0000256" key="6">
    <source>
        <dbReference type="ARBA" id="ARBA00023136"/>
    </source>
</evidence>
<comment type="similarity">
    <text evidence="7">Belongs to the binding-protein-dependent transport system permease family.</text>
</comment>
<feature type="transmembrane region" description="Helical" evidence="7">
    <location>
        <begin position="30"/>
        <end position="50"/>
    </location>
</feature>
<comment type="subcellular location">
    <subcellularLocation>
        <location evidence="1 7">Cell membrane</location>
        <topology evidence="1 7">Multi-pass membrane protein</topology>
    </subcellularLocation>
</comment>
<dbReference type="Pfam" id="PF00528">
    <property type="entry name" value="BPD_transp_1"/>
    <property type="match status" value="1"/>
</dbReference>
<dbReference type="InterPro" id="IPR050366">
    <property type="entry name" value="BP-dependent_transpt_permease"/>
</dbReference>